<comment type="caution">
    <text evidence="3">The sequence shown here is derived from an EMBL/GenBank/DDBJ whole genome shotgun (WGS) entry which is preliminary data.</text>
</comment>
<dbReference type="InterPro" id="IPR014593">
    <property type="entry name" value="UCP034961_SH3_2"/>
</dbReference>
<protein>
    <submittedName>
        <fullName evidence="3">SH3 domain-containing protein</fullName>
    </submittedName>
</protein>
<evidence type="ECO:0000313" key="4">
    <source>
        <dbReference type="Proteomes" id="UP001623041"/>
    </source>
</evidence>
<dbReference type="EMBL" id="JBJHQH010000023">
    <property type="protein sequence ID" value="MFK9094417.1"/>
    <property type="molecule type" value="Genomic_DNA"/>
</dbReference>
<dbReference type="RefSeq" id="WP_406582889.1">
    <property type="nucleotide sequence ID" value="NZ_JBJHQH010000023.1"/>
</dbReference>
<evidence type="ECO:0000313" key="3">
    <source>
        <dbReference type="EMBL" id="MFK9094417.1"/>
    </source>
</evidence>
<dbReference type="PROSITE" id="PS50002">
    <property type="entry name" value="SH3"/>
    <property type="match status" value="1"/>
</dbReference>
<feature type="domain" description="SH3" evidence="2">
    <location>
        <begin position="61"/>
        <end position="117"/>
    </location>
</feature>
<dbReference type="SMART" id="SM00326">
    <property type="entry name" value="SH3"/>
    <property type="match status" value="2"/>
</dbReference>
<keyword evidence="4" id="KW-1185">Reference proteome</keyword>
<name>A0ABW8RPC9_9BACI</name>
<dbReference type="Proteomes" id="UP001623041">
    <property type="component" value="Unassembled WGS sequence"/>
</dbReference>
<gene>
    <name evidence="3" type="ORF">ACJEBI_23475</name>
</gene>
<evidence type="ECO:0000259" key="2">
    <source>
        <dbReference type="PROSITE" id="PS50002"/>
    </source>
</evidence>
<dbReference type="SUPFAM" id="SSF50044">
    <property type="entry name" value="SH3-domain"/>
    <property type="match status" value="2"/>
</dbReference>
<reference evidence="3 4" key="1">
    <citation type="submission" date="2024-11" db="EMBL/GenBank/DDBJ databases">
        <authorList>
            <person name="Lucas J.A."/>
        </authorList>
    </citation>
    <scope>NUCLEOTIDE SEQUENCE [LARGE SCALE GENOMIC DNA]</scope>
    <source>
        <strain evidence="3 4">Z 5.4</strain>
    </source>
</reference>
<evidence type="ECO:0000256" key="1">
    <source>
        <dbReference type="ARBA" id="ARBA00022443"/>
    </source>
</evidence>
<dbReference type="InterPro" id="IPR036028">
    <property type="entry name" value="SH3-like_dom_sf"/>
</dbReference>
<sequence>MQTYTVIKDYQSCYPDPIVLKKGEEIFYGKEDTQYPNWIFCKSIISKKEGWVPKQILSSPDVSSKAIVLQDYSAHELTVNKGELLVGLKHLNGWTYCKTKTEEHGWIPTEHLFLISK</sequence>
<dbReference type="Pfam" id="PF07653">
    <property type="entry name" value="SH3_2"/>
    <property type="match status" value="1"/>
</dbReference>
<dbReference type="InterPro" id="IPR001452">
    <property type="entry name" value="SH3_domain"/>
</dbReference>
<organism evidence="3 4">
    <name type="scientific">Bacillus salipaludis</name>
    <dbReference type="NCBI Taxonomy" id="2547811"/>
    <lineage>
        <taxon>Bacteria</taxon>
        <taxon>Bacillati</taxon>
        <taxon>Bacillota</taxon>
        <taxon>Bacilli</taxon>
        <taxon>Bacillales</taxon>
        <taxon>Bacillaceae</taxon>
        <taxon>Bacillus</taxon>
    </lineage>
</organism>
<dbReference type="Gene3D" id="2.30.30.40">
    <property type="entry name" value="SH3 Domains"/>
    <property type="match status" value="2"/>
</dbReference>
<dbReference type="PIRSF" id="PIRSF034961">
    <property type="entry name" value="UCP034961_SH3_2"/>
    <property type="match status" value="1"/>
</dbReference>
<proteinExistence type="predicted"/>
<accession>A0ABW8RPC9</accession>
<keyword evidence="1" id="KW-0728">SH3 domain</keyword>